<evidence type="ECO:0000256" key="3">
    <source>
        <dbReference type="ARBA" id="ARBA00023277"/>
    </source>
</evidence>
<dbReference type="OrthoDB" id="274691at2759"/>
<keyword evidence="2" id="KW-0413">Isomerase</keyword>
<dbReference type="GO" id="GO:0030246">
    <property type="term" value="F:carbohydrate binding"/>
    <property type="evidence" value="ECO:0007669"/>
    <property type="project" value="InterPro"/>
</dbReference>
<evidence type="ECO:0000313" key="5">
    <source>
        <dbReference type="EMBL" id="KAF9444910.1"/>
    </source>
</evidence>
<dbReference type="InterPro" id="IPR014718">
    <property type="entry name" value="GH-type_carb-bd"/>
</dbReference>
<dbReference type="GO" id="GO:0004034">
    <property type="term" value="F:aldose 1-epimerase activity"/>
    <property type="evidence" value="ECO:0007669"/>
    <property type="project" value="TreeGrafter"/>
</dbReference>
<dbReference type="GO" id="GO:0006006">
    <property type="term" value="P:glucose metabolic process"/>
    <property type="evidence" value="ECO:0007669"/>
    <property type="project" value="TreeGrafter"/>
</dbReference>
<dbReference type="SUPFAM" id="SSF74650">
    <property type="entry name" value="Galactose mutarotase-like"/>
    <property type="match status" value="1"/>
</dbReference>
<reference evidence="5" key="1">
    <citation type="submission" date="2020-11" db="EMBL/GenBank/DDBJ databases">
        <authorList>
            <consortium name="DOE Joint Genome Institute"/>
            <person name="Ahrendt S."/>
            <person name="Riley R."/>
            <person name="Andreopoulos W."/>
            <person name="Labutti K."/>
            <person name="Pangilinan J."/>
            <person name="Ruiz-Duenas F.J."/>
            <person name="Barrasa J.M."/>
            <person name="Sanchez-Garcia M."/>
            <person name="Camarero S."/>
            <person name="Miyauchi S."/>
            <person name="Serrano A."/>
            <person name="Linde D."/>
            <person name="Babiker R."/>
            <person name="Drula E."/>
            <person name="Ayuso-Fernandez I."/>
            <person name="Pacheco R."/>
            <person name="Padilla G."/>
            <person name="Ferreira P."/>
            <person name="Barriuso J."/>
            <person name="Kellner H."/>
            <person name="Castanera R."/>
            <person name="Alfaro M."/>
            <person name="Ramirez L."/>
            <person name="Pisabarro A.G."/>
            <person name="Kuo A."/>
            <person name="Tritt A."/>
            <person name="Lipzen A."/>
            <person name="He G."/>
            <person name="Yan M."/>
            <person name="Ng V."/>
            <person name="Cullen D."/>
            <person name="Martin F."/>
            <person name="Rosso M.-N."/>
            <person name="Henrissat B."/>
            <person name="Hibbett D."/>
            <person name="Martinez A.T."/>
            <person name="Grigoriev I.V."/>
        </authorList>
    </citation>
    <scope>NUCLEOTIDE SEQUENCE</scope>
    <source>
        <strain evidence="5">MF-IS2</strain>
    </source>
</reference>
<evidence type="ECO:0000256" key="4">
    <source>
        <dbReference type="SAM" id="SignalP"/>
    </source>
</evidence>
<dbReference type="CDD" id="cd09019">
    <property type="entry name" value="galactose_mutarotase_like"/>
    <property type="match status" value="1"/>
</dbReference>
<dbReference type="Pfam" id="PF01263">
    <property type="entry name" value="Aldose_epim"/>
    <property type="match status" value="1"/>
</dbReference>
<feature type="signal peptide" evidence="4">
    <location>
        <begin position="1"/>
        <end position="19"/>
    </location>
</feature>
<evidence type="ECO:0000256" key="1">
    <source>
        <dbReference type="ARBA" id="ARBA00006206"/>
    </source>
</evidence>
<dbReference type="InterPro" id="IPR047215">
    <property type="entry name" value="Galactose_mutarotase-like"/>
</dbReference>
<dbReference type="EMBL" id="MU151339">
    <property type="protein sequence ID" value="KAF9444910.1"/>
    <property type="molecule type" value="Genomic_DNA"/>
</dbReference>
<dbReference type="PANTHER" id="PTHR10091">
    <property type="entry name" value="ALDOSE-1-EPIMERASE"/>
    <property type="match status" value="1"/>
</dbReference>
<feature type="chain" id="PRO_5040146331" evidence="4">
    <location>
        <begin position="20"/>
        <end position="376"/>
    </location>
</feature>
<dbReference type="InterPro" id="IPR008183">
    <property type="entry name" value="Aldose_1/G6P_1-epimerase"/>
</dbReference>
<keyword evidence="6" id="KW-1185">Reference proteome</keyword>
<evidence type="ECO:0000313" key="6">
    <source>
        <dbReference type="Proteomes" id="UP000807342"/>
    </source>
</evidence>
<dbReference type="PANTHER" id="PTHR10091:SF6">
    <property type="entry name" value="1-EPIMERASE, PUTATIVE (AFU_ORTHOLOGUE AFUA_3G13240)-RELATED"/>
    <property type="match status" value="1"/>
</dbReference>
<keyword evidence="3" id="KW-0119">Carbohydrate metabolism</keyword>
<keyword evidence="4" id="KW-0732">Signal</keyword>
<name>A0A9P6C0S5_9AGAR</name>
<organism evidence="5 6">
    <name type="scientific">Macrolepiota fuliginosa MF-IS2</name>
    <dbReference type="NCBI Taxonomy" id="1400762"/>
    <lineage>
        <taxon>Eukaryota</taxon>
        <taxon>Fungi</taxon>
        <taxon>Dikarya</taxon>
        <taxon>Basidiomycota</taxon>
        <taxon>Agaricomycotina</taxon>
        <taxon>Agaricomycetes</taxon>
        <taxon>Agaricomycetidae</taxon>
        <taxon>Agaricales</taxon>
        <taxon>Agaricineae</taxon>
        <taxon>Agaricaceae</taxon>
        <taxon>Macrolepiota</taxon>
    </lineage>
</organism>
<dbReference type="Proteomes" id="UP000807342">
    <property type="component" value="Unassembled WGS sequence"/>
</dbReference>
<comment type="similarity">
    <text evidence="1">Belongs to the aldose epimerase family.</text>
</comment>
<dbReference type="AlphaFoldDB" id="A0A9P6C0S5"/>
<dbReference type="GO" id="GO:0033499">
    <property type="term" value="P:galactose catabolic process via UDP-galactose, Leloir pathway"/>
    <property type="evidence" value="ECO:0007669"/>
    <property type="project" value="TreeGrafter"/>
</dbReference>
<sequence>MRNFARLGSILTYVAFIAAADYPFDVTEINAPDGSISAKFVSLGATLTELWVKDKNGKARDVVLGYDDNTKLLTDPIHPVFNAIVGRYANRMKNGTFSIPITKDAQPPGPGVYQIPTNDHNGEVTLHSGPYGWDRRNFTLLSHTHSSATYKIVDNPGTGFPGGVTAYVTHAASNNGIFKTSIRAYATEQTPIMLTQHIYWNLDAFQDDVNDILGHHLQLDASRVVHLDGDAVPYGDFIKAPGTIFDFKQSRVIGDRWNETVNLCGSGCQGFDHEWIYDHSENVKIGTSLWGQKSGIKLDISTNQPGVQVYTADGLNVPRKEVHGGPSLAYGSWAAVAIEQQGYVDAINTPEWGVDQIYGPGRNFTWSTTYKFSIVH</sequence>
<proteinExistence type="inferred from homology"/>
<comment type="caution">
    <text evidence="5">The sequence shown here is derived from an EMBL/GenBank/DDBJ whole genome shotgun (WGS) entry which is preliminary data.</text>
</comment>
<evidence type="ECO:0000256" key="2">
    <source>
        <dbReference type="ARBA" id="ARBA00023235"/>
    </source>
</evidence>
<accession>A0A9P6C0S5</accession>
<dbReference type="Gene3D" id="2.70.98.10">
    <property type="match status" value="1"/>
</dbReference>
<gene>
    <name evidence="5" type="ORF">P691DRAFT_785910</name>
</gene>
<protein>
    <submittedName>
        <fullName evidence="5">Galactose mutarotase-like protein</fullName>
    </submittedName>
</protein>
<dbReference type="InterPro" id="IPR011013">
    <property type="entry name" value="Gal_mutarotase_sf_dom"/>
</dbReference>